<gene>
    <name evidence="1" type="ORF">K7X08_004579</name>
</gene>
<comment type="caution">
    <text evidence="1">The sequence shown here is derived from an EMBL/GenBank/DDBJ whole genome shotgun (WGS) entry which is preliminary data.</text>
</comment>
<name>A0A9Q1ME22_9SOLA</name>
<dbReference type="EMBL" id="JAJAGQ010000007">
    <property type="protein sequence ID" value="KAJ8557813.1"/>
    <property type="molecule type" value="Genomic_DNA"/>
</dbReference>
<accession>A0A9Q1ME22</accession>
<dbReference type="AlphaFoldDB" id="A0A9Q1ME22"/>
<keyword evidence="2" id="KW-1185">Reference proteome</keyword>
<dbReference type="Proteomes" id="UP001152561">
    <property type="component" value="Unassembled WGS sequence"/>
</dbReference>
<organism evidence="1 2">
    <name type="scientific">Anisodus acutangulus</name>
    <dbReference type="NCBI Taxonomy" id="402998"/>
    <lineage>
        <taxon>Eukaryota</taxon>
        <taxon>Viridiplantae</taxon>
        <taxon>Streptophyta</taxon>
        <taxon>Embryophyta</taxon>
        <taxon>Tracheophyta</taxon>
        <taxon>Spermatophyta</taxon>
        <taxon>Magnoliopsida</taxon>
        <taxon>eudicotyledons</taxon>
        <taxon>Gunneridae</taxon>
        <taxon>Pentapetalae</taxon>
        <taxon>asterids</taxon>
        <taxon>lamiids</taxon>
        <taxon>Solanales</taxon>
        <taxon>Solanaceae</taxon>
        <taxon>Solanoideae</taxon>
        <taxon>Hyoscyameae</taxon>
        <taxon>Anisodus</taxon>
    </lineage>
</organism>
<proteinExistence type="predicted"/>
<sequence>MFNQLLDSNDMVFQTINFLQEFDDWMEIMDKYGPLEMKQCLYYNSGASGYLTLLYKYSFGIIRFIRNYKGHHNEKYNIRDPRHYSVDRALQEVLEFFPGLLGCTYSQLFSILKNEKLSKQKGPVEYRGMLYGKYFCKPPSIFELDKP</sequence>
<reference evidence="2" key="1">
    <citation type="journal article" date="2023" name="Proc. Natl. Acad. Sci. U.S.A.">
        <title>Genomic and structural basis for evolution of tropane alkaloid biosynthesis.</title>
        <authorList>
            <person name="Wanga Y.-J."/>
            <person name="Taina T."/>
            <person name="Yua J.-Y."/>
            <person name="Lia J."/>
            <person name="Xua B."/>
            <person name="Chenc J."/>
            <person name="D'Auriad J.C."/>
            <person name="Huanga J.-P."/>
            <person name="Huanga S.-X."/>
        </authorList>
    </citation>
    <scope>NUCLEOTIDE SEQUENCE [LARGE SCALE GENOMIC DNA]</scope>
    <source>
        <strain evidence="2">cv. KIB-2019</strain>
    </source>
</reference>
<evidence type="ECO:0000313" key="2">
    <source>
        <dbReference type="Proteomes" id="UP001152561"/>
    </source>
</evidence>
<protein>
    <submittedName>
        <fullName evidence="1">Uncharacterized protein</fullName>
    </submittedName>
</protein>
<evidence type="ECO:0000313" key="1">
    <source>
        <dbReference type="EMBL" id="KAJ8557813.1"/>
    </source>
</evidence>